<dbReference type="PANTHER" id="PTHR13213:SF2">
    <property type="entry name" value="MYB-BINDING PROTEIN 1A"/>
    <property type="match status" value="1"/>
</dbReference>
<keyword evidence="2" id="KW-0539">Nucleus</keyword>
<dbReference type="Proteomes" id="UP000015102">
    <property type="component" value="Unassembled WGS sequence"/>
</dbReference>
<organism evidence="4 5">
    <name type="scientific">Megaselia scalaris</name>
    <name type="common">Humpbacked fly</name>
    <name type="synonym">Phora scalaris</name>
    <dbReference type="NCBI Taxonomy" id="36166"/>
    <lineage>
        <taxon>Eukaryota</taxon>
        <taxon>Metazoa</taxon>
        <taxon>Ecdysozoa</taxon>
        <taxon>Arthropoda</taxon>
        <taxon>Hexapoda</taxon>
        <taxon>Insecta</taxon>
        <taxon>Pterygota</taxon>
        <taxon>Neoptera</taxon>
        <taxon>Endopterygota</taxon>
        <taxon>Diptera</taxon>
        <taxon>Brachycera</taxon>
        <taxon>Muscomorpha</taxon>
        <taxon>Platypezoidea</taxon>
        <taxon>Phoridae</taxon>
        <taxon>Megaseliini</taxon>
        <taxon>Megaselia</taxon>
    </lineage>
</organism>
<evidence type="ECO:0000313" key="4">
    <source>
        <dbReference type="EnsemblMetazoa" id="MESCA009210-PA"/>
    </source>
</evidence>
<feature type="region of interest" description="Disordered" evidence="3">
    <location>
        <begin position="1"/>
        <end position="44"/>
    </location>
</feature>
<dbReference type="AlphaFoldDB" id="T1GZB2"/>
<reference evidence="5" key="1">
    <citation type="submission" date="2013-02" db="EMBL/GenBank/DDBJ databases">
        <authorList>
            <person name="Hughes D."/>
        </authorList>
    </citation>
    <scope>NUCLEOTIDE SEQUENCE</scope>
    <source>
        <strain>Durham</strain>
        <strain evidence="5">NC isolate 2 -- Noor lab</strain>
    </source>
</reference>
<proteinExistence type="predicted"/>
<feature type="compositionally biased region" description="Basic residues" evidence="3">
    <location>
        <begin position="11"/>
        <end position="22"/>
    </location>
</feature>
<comment type="subcellular location">
    <subcellularLocation>
        <location evidence="1">Nucleus</location>
    </subcellularLocation>
</comment>
<dbReference type="EnsemblMetazoa" id="MESCA009210-RA">
    <property type="protein sequence ID" value="MESCA009210-PA"/>
    <property type="gene ID" value="MESCA009210"/>
</dbReference>
<dbReference type="GO" id="GO:0005730">
    <property type="term" value="C:nucleolus"/>
    <property type="evidence" value="ECO:0007669"/>
    <property type="project" value="InterPro"/>
</dbReference>
<dbReference type="GO" id="GO:0043565">
    <property type="term" value="F:sequence-specific DNA binding"/>
    <property type="evidence" value="ECO:0007669"/>
    <property type="project" value="TreeGrafter"/>
</dbReference>
<accession>T1GZB2</accession>
<dbReference type="EMBL" id="CAQQ02189619">
    <property type="status" value="NOT_ANNOTATED_CDS"/>
    <property type="molecule type" value="Genomic_DNA"/>
</dbReference>
<evidence type="ECO:0000256" key="3">
    <source>
        <dbReference type="SAM" id="MobiDB-lite"/>
    </source>
</evidence>
<feature type="compositionally biased region" description="Basic and acidic residues" evidence="3">
    <location>
        <begin position="1"/>
        <end position="10"/>
    </location>
</feature>
<dbReference type="InterPro" id="IPR007015">
    <property type="entry name" value="DNA_pol_V/MYBBP1A"/>
</dbReference>
<name>T1GZB2_MEGSC</name>
<keyword evidence="5" id="KW-1185">Reference proteome</keyword>
<dbReference type="GO" id="GO:0003723">
    <property type="term" value="F:RNA binding"/>
    <property type="evidence" value="ECO:0007669"/>
    <property type="project" value="TreeGrafter"/>
</dbReference>
<evidence type="ECO:0000313" key="5">
    <source>
        <dbReference type="Proteomes" id="UP000015102"/>
    </source>
</evidence>
<sequence>MKLKENNSKKDSKKLKVKKGKVEKKSKEDGVIKSPKAESTTATPSVKTISPAIFDYFKNLTNSEENDRLQSGLQLIQHISKAQQDEKREKELQYTLKRLVRGVGASTTSSRA</sequence>
<dbReference type="PANTHER" id="PTHR13213">
    <property type="entry name" value="MYB-BINDING PROTEIN 1A FAMILY MEMBER"/>
    <property type="match status" value="1"/>
</dbReference>
<dbReference type="HOGENOM" id="CLU_2152080_0_0_1"/>
<evidence type="ECO:0000256" key="2">
    <source>
        <dbReference type="ARBA" id="ARBA00023242"/>
    </source>
</evidence>
<protein>
    <submittedName>
        <fullName evidence="4">Uncharacterized protein</fullName>
    </submittedName>
</protein>
<reference evidence="4" key="2">
    <citation type="submission" date="2015-06" db="UniProtKB">
        <authorList>
            <consortium name="EnsemblMetazoa"/>
        </authorList>
    </citation>
    <scope>IDENTIFICATION</scope>
</reference>
<dbReference type="STRING" id="36166.T1GZB2"/>
<evidence type="ECO:0000256" key="1">
    <source>
        <dbReference type="ARBA" id="ARBA00004123"/>
    </source>
</evidence>
<dbReference type="GO" id="GO:0003714">
    <property type="term" value="F:transcription corepressor activity"/>
    <property type="evidence" value="ECO:0007669"/>
    <property type="project" value="TreeGrafter"/>
</dbReference>